<evidence type="ECO:0000313" key="2">
    <source>
        <dbReference type="EMBL" id="KAL2067520.1"/>
    </source>
</evidence>
<dbReference type="Proteomes" id="UP001595075">
    <property type="component" value="Unassembled WGS sequence"/>
</dbReference>
<accession>A0ABR4CC61</accession>
<feature type="transmembrane region" description="Helical" evidence="1">
    <location>
        <begin position="117"/>
        <end position="136"/>
    </location>
</feature>
<feature type="transmembrane region" description="Helical" evidence="1">
    <location>
        <begin position="195"/>
        <end position="219"/>
    </location>
</feature>
<evidence type="ECO:0000313" key="3">
    <source>
        <dbReference type="Proteomes" id="UP001595075"/>
    </source>
</evidence>
<evidence type="ECO:0000256" key="1">
    <source>
        <dbReference type="SAM" id="Phobius"/>
    </source>
</evidence>
<keyword evidence="3" id="KW-1185">Reference proteome</keyword>
<feature type="transmembrane region" description="Helical" evidence="1">
    <location>
        <begin position="51"/>
        <end position="70"/>
    </location>
</feature>
<organism evidence="2 3">
    <name type="scientific">Oculimacula yallundae</name>
    <dbReference type="NCBI Taxonomy" id="86028"/>
    <lineage>
        <taxon>Eukaryota</taxon>
        <taxon>Fungi</taxon>
        <taxon>Dikarya</taxon>
        <taxon>Ascomycota</taxon>
        <taxon>Pezizomycotina</taxon>
        <taxon>Leotiomycetes</taxon>
        <taxon>Helotiales</taxon>
        <taxon>Ploettnerulaceae</taxon>
        <taxon>Oculimacula</taxon>
    </lineage>
</organism>
<proteinExistence type="predicted"/>
<protein>
    <submittedName>
        <fullName evidence="2">Uncharacterized protein</fullName>
    </submittedName>
</protein>
<reference evidence="2 3" key="1">
    <citation type="journal article" date="2024" name="Commun. Biol.">
        <title>Comparative genomic analysis of thermophilic fungi reveals convergent evolutionary adaptations and gene losses.</title>
        <authorList>
            <person name="Steindorff A.S."/>
            <person name="Aguilar-Pontes M.V."/>
            <person name="Robinson A.J."/>
            <person name="Andreopoulos B."/>
            <person name="LaButti K."/>
            <person name="Kuo A."/>
            <person name="Mondo S."/>
            <person name="Riley R."/>
            <person name="Otillar R."/>
            <person name="Haridas S."/>
            <person name="Lipzen A."/>
            <person name="Grimwood J."/>
            <person name="Schmutz J."/>
            <person name="Clum A."/>
            <person name="Reid I.D."/>
            <person name="Moisan M.C."/>
            <person name="Butler G."/>
            <person name="Nguyen T.T.M."/>
            <person name="Dewar K."/>
            <person name="Conant G."/>
            <person name="Drula E."/>
            <person name="Henrissat B."/>
            <person name="Hansel C."/>
            <person name="Singer S."/>
            <person name="Hutchinson M.I."/>
            <person name="de Vries R.P."/>
            <person name="Natvig D.O."/>
            <person name="Powell A.J."/>
            <person name="Tsang A."/>
            <person name="Grigoriev I.V."/>
        </authorList>
    </citation>
    <scope>NUCLEOTIDE SEQUENCE [LARGE SCALE GENOMIC DNA]</scope>
    <source>
        <strain evidence="2 3">CBS 494.80</strain>
    </source>
</reference>
<feature type="transmembrane region" description="Helical" evidence="1">
    <location>
        <begin position="157"/>
        <end position="175"/>
    </location>
</feature>
<keyword evidence="1" id="KW-0812">Transmembrane</keyword>
<name>A0ABR4CC61_9HELO</name>
<feature type="transmembrane region" description="Helical" evidence="1">
    <location>
        <begin position="240"/>
        <end position="266"/>
    </location>
</feature>
<dbReference type="EMBL" id="JAZHXI010000010">
    <property type="protein sequence ID" value="KAL2067520.1"/>
    <property type="molecule type" value="Genomic_DNA"/>
</dbReference>
<sequence length="379" mass="41341">MGSLQFGFHRLYGTWIRSALNGTLAIMFESLHVTAILPDSRIPLKTSITGLYWPLDYLLDMLIVFFWQVVDGSHPATSLYGFYFAGQHVAIIVILYVDSYQSNRIQSWKSSPTLWLYIFQATAVATSGPWFVLYTLAAAETSNSFIKDKTNVKSINFIPLTVSIGYILLVIGQSIPSTGPRALVSPGTQQVMVAIWNIFPISTGLLQWIFQTAFCSSTISTVSSKKSSKSNAEVLSALRWTYAFAIFCSFATHVAVVSTVFSAILFPTMFSTAAVQAFHPGETFTLSLSHSKVPSMGVGTLQFLQWDLVVGFVTFLIPAVAKHQSSLAGSKESLGIMSLKVLAAIVLAGPGTALIGLKWLDDEVTLDVETRNTSASKKT</sequence>
<feature type="transmembrane region" description="Helical" evidence="1">
    <location>
        <begin position="341"/>
        <end position="360"/>
    </location>
</feature>
<keyword evidence="1" id="KW-1133">Transmembrane helix</keyword>
<gene>
    <name evidence="2" type="ORF">VTL71DRAFT_1945</name>
</gene>
<comment type="caution">
    <text evidence="2">The sequence shown here is derived from an EMBL/GenBank/DDBJ whole genome shotgun (WGS) entry which is preliminary data.</text>
</comment>
<feature type="transmembrane region" description="Helical" evidence="1">
    <location>
        <begin position="77"/>
        <end position="97"/>
    </location>
</feature>
<feature type="transmembrane region" description="Helical" evidence="1">
    <location>
        <begin position="303"/>
        <end position="321"/>
    </location>
</feature>
<keyword evidence="1" id="KW-0472">Membrane</keyword>
<feature type="transmembrane region" description="Helical" evidence="1">
    <location>
        <begin position="12"/>
        <end position="31"/>
    </location>
</feature>